<protein>
    <submittedName>
        <fullName evidence="1">Uncharacterized protein</fullName>
    </submittedName>
</protein>
<dbReference type="AlphaFoldDB" id="A0A1Q6A434"/>
<sequence length="46" mass="5208">MQAAHTFFQKYKPQAVENLSIADHAGFYKPYPANIKALMGYSQIAF</sequence>
<proteinExistence type="predicted"/>
<name>A0A1Q6A434_9SPHI</name>
<evidence type="ECO:0000313" key="1">
    <source>
        <dbReference type="EMBL" id="OKS88762.1"/>
    </source>
</evidence>
<reference evidence="1 2" key="1">
    <citation type="submission" date="2016-11" db="EMBL/GenBank/DDBJ databases">
        <title>Whole Genome Sequencing of Mucilaginibacter polytrichastri RG4-7(T) isolated from the moss sample.</title>
        <authorList>
            <person name="Li Y."/>
        </authorList>
    </citation>
    <scope>NUCLEOTIDE SEQUENCE [LARGE SCALE GENOMIC DNA]</scope>
    <source>
        <strain evidence="1 2">RG4-7</strain>
    </source>
</reference>
<accession>A0A1Q6A434</accession>
<organism evidence="1 2">
    <name type="scientific">Mucilaginibacter polytrichastri</name>
    <dbReference type="NCBI Taxonomy" id="1302689"/>
    <lineage>
        <taxon>Bacteria</taxon>
        <taxon>Pseudomonadati</taxon>
        <taxon>Bacteroidota</taxon>
        <taxon>Sphingobacteriia</taxon>
        <taxon>Sphingobacteriales</taxon>
        <taxon>Sphingobacteriaceae</taxon>
        <taxon>Mucilaginibacter</taxon>
    </lineage>
</organism>
<dbReference type="EMBL" id="MPPL01000001">
    <property type="protein sequence ID" value="OKS88762.1"/>
    <property type="molecule type" value="Genomic_DNA"/>
</dbReference>
<dbReference type="Proteomes" id="UP000186720">
    <property type="component" value="Unassembled WGS sequence"/>
</dbReference>
<evidence type="ECO:0000313" key="2">
    <source>
        <dbReference type="Proteomes" id="UP000186720"/>
    </source>
</evidence>
<comment type="caution">
    <text evidence="1">The sequence shown here is derived from an EMBL/GenBank/DDBJ whole genome shotgun (WGS) entry which is preliminary data.</text>
</comment>
<gene>
    <name evidence="1" type="ORF">RG47T_4240</name>
</gene>
<keyword evidence="2" id="KW-1185">Reference proteome</keyword>